<gene>
    <name evidence="2" type="ORF">D1006_16615</name>
</gene>
<evidence type="ECO:0000256" key="1">
    <source>
        <dbReference type="SAM" id="SignalP"/>
    </source>
</evidence>
<dbReference type="OrthoDB" id="8981767at2"/>
<sequence length="445" mass="46074">MLLKSTMAAALFAASTVGAAHAQTVSAGGYALTVLGDLGGPRNGHNYGSTVSADGKTIAGFYQSDDAPSNVAAFSWSAATGWQQLAAPANTNDSSVQAVSADGRVSVGSISAREIDGSNLDRWAVRWPGGGRAQNLFPDSTRMTGTAEVTNRDGSIVGGSFYSAASGNAKFLWDQRSGFRVLTTGDFAGQFLAMNQAGDAAAGFVGNVDGVYGSRAFVWTERAGIRLLPTNDASETKWDMGWGVTADGQTVVGSIATGKILATPGSSMIGTVAVRWTNGGTIVQRLGTLDGDNYSSASAVSADGRVVIGSSGNSRNFAERAFVWTPESGMHSLDALLRSAGVPVGTLSVTGLIGLSPDGQTITGQGYREDDPEGRPQFWQVHIDAATLRALPSAAPGTDALRAQASTLKSGAREMATKRSTVMRGDVCRTRTGRALLVRCRMSPQ</sequence>
<feature type="chain" id="PRO_5020666028" evidence="1">
    <location>
        <begin position="23"/>
        <end position="445"/>
    </location>
</feature>
<name>A0A4Q2AVX9_9BURK</name>
<dbReference type="AlphaFoldDB" id="A0A4Q2AVX9"/>
<dbReference type="NCBIfam" id="TIGR02913">
    <property type="entry name" value="HAF_rpt"/>
    <property type="match status" value="1"/>
</dbReference>
<evidence type="ECO:0000313" key="2">
    <source>
        <dbReference type="EMBL" id="RXV73790.1"/>
    </source>
</evidence>
<feature type="signal peptide" evidence="1">
    <location>
        <begin position="1"/>
        <end position="22"/>
    </location>
</feature>
<proteinExistence type="predicted"/>
<dbReference type="RefSeq" id="WP_129514520.1">
    <property type="nucleotide sequence ID" value="NZ_QWEX01000001.1"/>
</dbReference>
<dbReference type="InterPro" id="IPR014262">
    <property type="entry name" value="HAF_rpt"/>
</dbReference>
<keyword evidence="1" id="KW-0732">Signal</keyword>
<accession>A0A4Q2AVX9</accession>
<comment type="caution">
    <text evidence="2">The sequence shown here is derived from an EMBL/GenBank/DDBJ whole genome shotgun (WGS) entry which is preliminary data.</text>
</comment>
<reference evidence="2 3" key="1">
    <citation type="submission" date="2018-08" db="EMBL/GenBank/DDBJ databases">
        <title>Mountain-cultivated ginseng endophyte, Burkholderia stabilis and its activity against ginseng root rot disease.</title>
        <authorList>
            <person name="Tapan Kumar M."/>
            <person name="Bae H."/>
            <person name="Shanmugam G."/>
            <person name="Jeon J."/>
        </authorList>
    </citation>
    <scope>NUCLEOTIDE SEQUENCE [LARGE SCALE GENOMIC DNA]</scope>
    <source>
        <strain evidence="2 3">EB159</strain>
    </source>
</reference>
<organism evidence="2 3">
    <name type="scientific">Burkholderia stabilis</name>
    <dbReference type="NCBI Taxonomy" id="95485"/>
    <lineage>
        <taxon>Bacteria</taxon>
        <taxon>Pseudomonadati</taxon>
        <taxon>Pseudomonadota</taxon>
        <taxon>Betaproteobacteria</taxon>
        <taxon>Burkholderiales</taxon>
        <taxon>Burkholderiaceae</taxon>
        <taxon>Burkholderia</taxon>
        <taxon>Burkholderia cepacia complex</taxon>
    </lineage>
</organism>
<evidence type="ECO:0000313" key="3">
    <source>
        <dbReference type="Proteomes" id="UP000289650"/>
    </source>
</evidence>
<protein>
    <submittedName>
        <fullName evidence="2">Calcium-binding protein</fullName>
    </submittedName>
</protein>
<dbReference type="EMBL" id="QWEX01000001">
    <property type="protein sequence ID" value="RXV73790.1"/>
    <property type="molecule type" value="Genomic_DNA"/>
</dbReference>
<dbReference type="Proteomes" id="UP000289650">
    <property type="component" value="Unassembled WGS sequence"/>
</dbReference>